<name>A0ABZ1AKJ3_AROEV</name>
<evidence type="ECO:0000313" key="3">
    <source>
        <dbReference type="Proteomes" id="UP001626593"/>
    </source>
</evidence>
<organism evidence="2 3">
    <name type="scientific">Aromatoleum evansii</name>
    <name type="common">Azoarcus evansii</name>
    <dbReference type="NCBI Taxonomy" id="59406"/>
    <lineage>
        <taxon>Bacteria</taxon>
        <taxon>Pseudomonadati</taxon>
        <taxon>Pseudomonadota</taxon>
        <taxon>Betaproteobacteria</taxon>
        <taxon>Rhodocyclales</taxon>
        <taxon>Rhodocyclaceae</taxon>
        <taxon>Aromatoleum</taxon>
    </lineage>
</organism>
<gene>
    <name evidence="2" type="ORF">U5817_24825</name>
</gene>
<evidence type="ECO:0000313" key="2">
    <source>
        <dbReference type="EMBL" id="WRL46381.1"/>
    </source>
</evidence>
<protein>
    <submittedName>
        <fullName evidence="2">Uncharacterized protein</fullName>
    </submittedName>
</protein>
<dbReference type="EMBL" id="CP141259">
    <property type="protein sequence ID" value="WRL46381.1"/>
    <property type="molecule type" value="Genomic_DNA"/>
</dbReference>
<keyword evidence="3" id="KW-1185">Reference proteome</keyword>
<accession>A0ABZ1AKJ3</accession>
<dbReference type="RefSeq" id="WP_407279211.1">
    <property type="nucleotide sequence ID" value="NZ_CP141259.1"/>
</dbReference>
<proteinExistence type="predicted"/>
<reference evidence="2 3" key="1">
    <citation type="submission" date="2023-12" db="EMBL/GenBank/DDBJ databases">
        <title>A. evansii MAY27, complete genome.</title>
        <authorList>
            <person name="Wang Y."/>
        </authorList>
    </citation>
    <scope>NUCLEOTIDE SEQUENCE [LARGE SCALE GENOMIC DNA]</scope>
    <source>
        <strain evidence="2 3">MAY27</strain>
    </source>
</reference>
<dbReference type="Proteomes" id="UP001626593">
    <property type="component" value="Chromosome"/>
</dbReference>
<feature type="region of interest" description="Disordered" evidence="1">
    <location>
        <begin position="283"/>
        <end position="372"/>
    </location>
</feature>
<sequence>MNAADLHIGRVVLRGTAPAIEHARRQLPATLARAHWPADDAIVVIRRVAVGGTATELPARAAAAAEHLVRRAADPWSPAADAAEAVRFRDALDYRACLVRDLLKGTAAHRWLWHHRAALLARPTAEALAELLAEDALALPTLLDRPALRDSLPALWRTLDARAAHEVLRAIGSATGWQAAITAAQDPTPHERRAEKRSAFRRMSNGGIGEAAFPPSLLHAAAQWPSAPFGSSALRSLQSLPNDLPPSDPRVVLQAVLAMWTHTPAILAGTDAGDALRATTETFVRPTPASEPATASSRAPQRTAAETVVEAGEPTSDPTETGAPRIASPKQDASQRATPPAPTANAKIHGNLAADAPSDAPPTAPSRVSSTAASPAVLPPAADVDFHTRGGGFFFLLNVLNLPALRDWRATLAEPHAGWRELLRLALRLDFTPDAPLAAFLADACALNLDVRPDDDPVAALAALPPGADPAPVHHAALRHYGDTALAAALAERPAHVRATASHLDVHLRLNEIHLDIRRCGLDLDPGWLPWLGCVVRFHYDSGGIPR</sequence>
<evidence type="ECO:0000256" key="1">
    <source>
        <dbReference type="SAM" id="MobiDB-lite"/>
    </source>
</evidence>